<evidence type="ECO:0000256" key="9">
    <source>
        <dbReference type="ARBA" id="ARBA00023235"/>
    </source>
</evidence>
<dbReference type="EC" id="5.6.2.3" evidence="10"/>
<feature type="region of interest" description="Disordered" evidence="12">
    <location>
        <begin position="1"/>
        <end position="20"/>
    </location>
</feature>
<reference evidence="14" key="2">
    <citation type="journal article" date="2014" name="ISME J.">
        <title>Microbial stratification in low pH oxic and suboxic macroscopic growths along an acid mine drainage.</title>
        <authorList>
            <person name="Mendez-Garcia C."/>
            <person name="Mesa V."/>
            <person name="Sprenger R.R."/>
            <person name="Richter M."/>
            <person name="Diez M.S."/>
            <person name="Solano J."/>
            <person name="Bargiela R."/>
            <person name="Golyshina O.V."/>
            <person name="Manteca A."/>
            <person name="Ramos J.L."/>
            <person name="Gallego J.R."/>
            <person name="Llorente I."/>
            <person name="Martins Dos Santos V.A."/>
            <person name="Jensen O.N."/>
            <person name="Pelaez A.I."/>
            <person name="Sanchez J."/>
            <person name="Ferrer M."/>
        </authorList>
    </citation>
    <scope>NUCLEOTIDE SEQUENCE</scope>
</reference>
<accession>T1AKL9</accession>
<dbReference type="EMBL" id="AUZY01005624">
    <property type="protein sequence ID" value="EQD57902.1"/>
    <property type="molecule type" value="Genomic_DNA"/>
</dbReference>
<dbReference type="SUPFAM" id="SSF52540">
    <property type="entry name" value="P-loop containing nucleoside triphosphate hydrolases"/>
    <property type="match status" value="1"/>
</dbReference>
<dbReference type="InterPro" id="IPR027417">
    <property type="entry name" value="P-loop_NTPase"/>
</dbReference>
<dbReference type="Pfam" id="PF03796">
    <property type="entry name" value="DnaB_C"/>
    <property type="match status" value="1"/>
</dbReference>
<dbReference type="NCBIfam" id="TIGR00665">
    <property type="entry name" value="DnaB"/>
    <property type="match status" value="1"/>
</dbReference>
<dbReference type="InterPro" id="IPR007693">
    <property type="entry name" value="DNA_helicase_DnaB-like_N"/>
</dbReference>
<evidence type="ECO:0000259" key="13">
    <source>
        <dbReference type="PROSITE" id="PS51199"/>
    </source>
</evidence>
<dbReference type="PANTHER" id="PTHR30153">
    <property type="entry name" value="REPLICATIVE DNA HELICASE DNAB"/>
    <property type="match status" value="1"/>
</dbReference>
<dbReference type="FunFam" id="3.40.50.300:FF:000076">
    <property type="entry name" value="Replicative DNA helicase"/>
    <property type="match status" value="1"/>
</dbReference>
<dbReference type="GO" id="GO:1990077">
    <property type="term" value="C:primosome complex"/>
    <property type="evidence" value="ECO:0007669"/>
    <property type="project" value="UniProtKB-KW"/>
</dbReference>
<dbReference type="InterPro" id="IPR003593">
    <property type="entry name" value="AAA+_ATPase"/>
</dbReference>
<evidence type="ECO:0000313" key="14">
    <source>
        <dbReference type="EMBL" id="EQD57902.1"/>
    </source>
</evidence>
<sequence length="457" mass="51115">MNASHAPDADRSRIAGPPHSDEAEQAFLGGLLLDNSVWPEVSDMVRAEDFYRRDHQVVFEALFSLFQENKPVDLVTASEQLEQMGRMAEAGGMGYLMQLVHDTPTAANTHAYAAIIREYSLLRQLIHVGTEVTAQALRPEGRSLADILNDAESRIFRLSDERFRGRDTFADLPRMLHQALDRIDALYHSKQTLTGVATGLVDFDRMTSGLQRGDLIVVAGRPSSGKTSFALNIAEHAAIKHQVPTAIFSMEMSAEQLVLRFLASLGRIDQSHVRTGQLEEADWPRLTATVQLLTGTPLYIDDIHALSPAEVLARARRLKHRHGLGLVIVDYLQLMQVPRAIENRTMEISEISRGLKAMARELDVPVIAISQLNRNLEQRPNKRPVMSDLRDSGTIEQDADLIVFIYRDEMYNSESTDKGIAEIIIGKHRNGPIGDIRLTFLAPYTRFENLASESRYG</sequence>
<dbReference type="GO" id="GO:0003677">
    <property type="term" value="F:DNA binding"/>
    <property type="evidence" value="ECO:0007669"/>
    <property type="project" value="UniProtKB-KW"/>
</dbReference>
<dbReference type="CDD" id="cd00984">
    <property type="entry name" value="DnaB_C"/>
    <property type="match status" value="1"/>
</dbReference>
<name>T1AKL9_9ZZZZ</name>
<keyword evidence="8" id="KW-0238">DNA-binding</keyword>
<dbReference type="NCBIfam" id="NF004384">
    <property type="entry name" value="PRK05748.1"/>
    <property type="match status" value="1"/>
</dbReference>
<dbReference type="GO" id="GO:0005829">
    <property type="term" value="C:cytosol"/>
    <property type="evidence" value="ECO:0007669"/>
    <property type="project" value="TreeGrafter"/>
</dbReference>
<dbReference type="GO" id="GO:0042802">
    <property type="term" value="F:identical protein binding"/>
    <property type="evidence" value="ECO:0007669"/>
    <property type="project" value="UniProtKB-ARBA"/>
</dbReference>
<organism evidence="14">
    <name type="scientific">mine drainage metagenome</name>
    <dbReference type="NCBI Taxonomy" id="410659"/>
    <lineage>
        <taxon>unclassified sequences</taxon>
        <taxon>metagenomes</taxon>
        <taxon>ecological metagenomes</taxon>
    </lineage>
</organism>
<dbReference type="InterPro" id="IPR007692">
    <property type="entry name" value="DNA_helicase_DnaB"/>
</dbReference>
<dbReference type="PANTHER" id="PTHR30153:SF2">
    <property type="entry name" value="REPLICATIVE DNA HELICASE"/>
    <property type="match status" value="1"/>
</dbReference>
<evidence type="ECO:0000256" key="6">
    <source>
        <dbReference type="ARBA" id="ARBA00022806"/>
    </source>
</evidence>
<dbReference type="SMART" id="SM00382">
    <property type="entry name" value="AAA"/>
    <property type="match status" value="1"/>
</dbReference>
<dbReference type="InterPro" id="IPR007694">
    <property type="entry name" value="DNA_helicase_DnaB-like_C"/>
</dbReference>
<dbReference type="FunFam" id="1.10.860.10:FF:000001">
    <property type="entry name" value="Replicative DNA helicase"/>
    <property type="match status" value="1"/>
</dbReference>
<dbReference type="InterPro" id="IPR016136">
    <property type="entry name" value="DNA_helicase_N/primase_C"/>
</dbReference>
<reference evidence="14" key="1">
    <citation type="submission" date="2013-08" db="EMBL/GenBank/DDBJ databases">
        <authorList>
            <person name="Mendez C."/>
            <person name="Richter M."/>
            <person name="Ferrer M."/>
            <person name="Sanchez J."/>
        </authorList>
    </citation>
    <scope>NUCLEOTIDE SEQUENCE</scope>
</reference>
<dbReference type="GO" id="GO:0043139">
    <property type="term" value="F:5'-3' DNA helicase activity"/>
    <property type="evidence" value="ECO:0007669"/>
    <property type="project" value="UniProtKB-EC"/>
</dbReference>
<evidence type="ECO:0000256" key="10">
    <source>
        <dbReference type="ARBA" id="ARBA00044969"/>
    </source>
</evidence>
<keyword evidence="7" id="KW-0067">ATP-binding</keyword>
<protein>
    <recommendedName>
        <fullName evidence="10">DNA 5'-3' helicase</fullName>
        <ecNumber evidence="10">5.6.2.3</ecNumber>
    </recommendedName>
</protein>
<evidence type="ECO:0000256" key="8">
    <source>
        <dbReference type="ARBA" id="ARBA00023125"/>
    </source>
</evidence>
<proteinExistence type="inferred from homology"/>
<keyword evidence="2" id="KW-0639">Primosome</keyword>
<dbReference type="Pfam" id="PF00772">
    <property type="entry name" value="DnaB"/>
    <property type="match status" value="1"/>
</dbReference>
<keyword evidence="9" id="KW-0413">Isomerase</keyword>
<gene>
    <name evidence="14" type="ORF">B1B_08596</name>
</gene>
<comment type="similarity">
    <text evidence="1">Belongs to the helicase family. DnaB subfamily.</text>
</comment>
<evidence type="ECO:0000256" key="1">
    <source>
        <dbReference type="ARBA" id="ARBA00008428"/>
    </source>
</evidence>
<evidence type="ECO:0000256" key="3">
    <source>
        <dbReference type="ARBA" id="ARBA00022705"/>
    </source>
</evidence>
<evidence type="ECO:0000256" key="7">
    <source>
        <dbReference type="ARBA" id="ARBA00022840"/>
    </source>
</evidence>
<dbReference type="Gene3D" id="3.40.50.300">
    <property type="entry name" value="P-loop containing nucleotide triphosphate hydrolases"/>
    <property type="match status" value="1"/>
</dbReference>
<dbReference type="GO" id="GO:0006269">
    <property type="term" value="P:DNA replication, synthesis of primer"/>
    <property type="evidence" value="ECO:0007669"/>
    <property type="project" value="UniProtKB-KW"/>
</dbReference>
<comment type="caution">
    <text evidence="14">The sequence shown here is derived from an EMBL/GenBank/DDBJ whole genome shotgun (WGS) entry which is preliminary data.</text>
</comment>
<dbReference type="GO" id="GO:0005524">
    <property type="term" value="F:ATP binding"/>
    <property type="evidence" value="ECO:0007669"/>
    <property type="project" value="UniProtKB-KW"/>
</dbReference>
<dbReference type="Gene3D" id="1.10.860.10">
    <property type="entry name" value="DNAb Helicase, Chain A"/>
    <property type="match status" value="1"/>
</dbReference>
<dbReference type="AlphaFoldDB" id="T1AKL9"/>
<feature type="domain" description="SF4 helicase" evidence="13">
    <location>
        <begin position="189"/>
        <end position="454"/>
    </location>
</feature>
<evidence type="ECO:0000256" key="5">
    <source>
        <dbReference type="ARBA" id="ARBA00022801"/>
    </source>
</evidence>
<keyword evidence="6 14" id="KW-0347">Helicase</keyword>
<dbReference type="InterPro" id="IPR036185">
    <property type="entry name" value="DNA_heli_DnaB-like_N_sf"/>
</dbReference>
<dbReference type="GO" id="GO:0016787">
    <property type="term" value="F:hydrolase activity"/>
    <property type="evidence" value="ECO:0007669"/>
    <property type="project" value="UniProtKB-KW"/>
</dbReference>
<evidence type="ECO:0000256" key="2">
    <source>
        <dbReference type="ARBA" id="ARBA00022515"/>
    </source>
</evidence>
<keyword evidence="4" id="KW-0547">Nucleotide-binding</keyword>
<comment type="catalytic activity">
    <reaction evidence="11">
        <text>ATP + H2O = ADP + phosphate + H(+)</text>
        <dbReference type="Rhea" id="RHEA:13065"/>
        <dbReference type="ChEBI" id="CHEBI:15377"/>
        <dbReference type="ChEBI" id="CHEBI:15378"/>
        <dbReference type="ChEBI" id="CHEBI:30616"/>
        <dbReference type="ChEBI" id="CHEBI:43474"/>
        <dbReference type="ChEBI" id="CHEBI:456216"/>
        <dbReference type="EC" id="5.6.2.3"/>
    </reaction>
</comment>
<dbReference type="PROSITE" id="PS51199">
    <property type="entry name" value="SF4_HELICASE"/>
    <property type="match status" value="1"/>
</dbReference>
<dbReference type="SUPFAM" id="SSF48024">
    <property type="entry name" value="N-terminal domain of DnaB helicase"/>
    <property type="match status" value="1"/>
</dbReference>
<evidence type="ECO:0000256" key="12">
    <source>
        <dbReference type="SAM" id="MobiDB-lite"/>
    </source>
</evidence>
<keyword evidence="3" id="KW-0235">DNA replication</keyword>
<evidence type="ECO:0000256" key="11">
    <source>
        <dbReference type="ARBA" id="ARBA00048954"/>
    </source>
</evidence>
<keyword evidence="5" id="KW-0378">Hydrolase</keyword>
<evidence type="ECO:0000256" key="4">
    <source>
        <dbReference type="ARBA" id="ARBA00022741"/>
    </source>
</evidence>